<evidence type="ECO:0000313" key="4">
    <source>
        <dbReference type="EMBL" id="REE81583.1"/>
    </source>
</evidence>
<dbReference type="PANTHER" id="PTHR43072:SF23">
    <property type="entry name" value="UPF0039 PROTEIN C11D3.02C"/>
    <property type="match status" value="1"/>
</dbReference>
<accession>A0A3D9RNT5</accession>
<keyword evidence="5" id="KW-1185">Reference proteome</keyword>
<name>A0A3D9RNT5_9BACL</name>
<dbReference type="CDD" id="cd04301">
    <property type="entry name" value="NAT_SF"/>
    <property type="match status" value="1"/>
</dbReference>
<reference evidence="4 5" key="1">
    <citation type="submission" date="2018-08" db="EMBL/GenBank/DDBJ databases">
        <title>Genomic Encyclopedia of Type Strains, Phase III (KMG-III): the genomes of soil and plant-associated and newly described type strains.</title>
        <authorList>
            <person name="Whitman W."/>
        </authorList>
    </citation>
    <scope>NUCLEOTIDE SEQUENCE [LARGE SCALE GENOMIC DNA]</scope>
    <source>
        <strain evidence="4 5">CGMCC 1.10966</strain>
    </source>
</reference>
<comment type="caution">
    <text evidence="4">The sequence shown here is derived from an EMBL/GenBank/DDBJ whole genome shotgun (WGS) entry which is preliminary data.</text>
</comment>
<dbReference type="EMBL" id="QTTN01000018">
    <property type="protein sequence ID" value="REE81583.1"/>
    <property type="molecule type" value="Genomic_DNA"/>
</dbReference>
<dbReference type="PANTHER" id="PTHR43072">
    <property type="entry name" value="N-ACETYLTRANSFERASE"/>
    <property type="match status" value="1"/>
</dbReference>
<dbReference type="RefSeq" id="WP_116190098.1">
    <property type="nucleotide sequence ID" value="NZ_QTTN01000018.1"/>
</dbReference>
<dbReference type="AlphaFoldDB" id="A0A3D9RNT5"/>
<keyword evidence="2" id="KW-0012">Acyltransferase</keyword>
<dbReference type="SUPFAM" id="SSF55729">
    <property type="entry name" value="Acyl-CoA N-acyltransferases (Nat)"/>
    <property type="match status" value="1"/>
</dbReference>
<dbReference type="InterPro" id="IPR000182">
    <property type="entry name" value="GNAT_dom"/>
</dbReference>
<evidence type="ECO:0000256" key="1">
    <source>
        <dbReference type="ARBA" id="ARBA00022679"/>
    </source>
</evidence>
<evidence type="ECO:0000256" key="2">
    <source>
        <dbReference type="ARBA" id="ARBA00023315"/>
    </source>
</evidence>
<protein>
    <submittedName>
        <fullName evidence="4">Phosphinothricin acetyltransferase</fullName>
    </submittedName>
</protein>
<dbReference type="GO" id="GO:0016747">
    <property type="term" value="F:acyltransferase activity, transferring groups other than amino-acyl groups"/>
    <property type="evidence" value="ECO:0007669"/>
    <property type="project" value="InterPro"/>
</dbReference>
<dbReference type="Gene3D" id="3.40.630.30">
    <property type="match status" value="1"/>
</dbReference>
<organism evidence="4 5">
    <name type="scientific">Paenibacillus taihuensis</name>
    <dbReference type="NCBI Taxonomy" id="1156355"/>
    <lineage>
        <taxon>Bacteria</taxon>
        <taxon>Bacillati</taxon>
        <taxon>Bacillota</taxon>
        <taxon>Bacilli</taxon>
        <taxon>Bacillales</taxon>
        <taxon>Paenibacillaceae</taxon>
        <taxon>Paenibacillus</taxon>
    </lineage>
</organism>
<dbReference type="OrthoDB" id="9798006at2"/>
<sequence>MSEILVRKATSSDIQEILHIYNQGIEDRIATLEVEPKDVSYMENWFNAHSERYSVLVALEGNVIVGWASLNKYSPRSAYDGVADLSIYIERKHRGKGIGSILLTELEEAALRSGFYKIVLFTFPFNGQGQGLYRKKGYREVGTFFNQGVIDNKYIDVMAMEKLL</sequence>
<dbReference type="NCBIfam" id="NF040503">
    <property type="entry name" value="resist_ArsN1a"/>
    <property type="match status" value="1"/>
</dbReference>
<proteinExistence type="predicted"/>
<dbReference type="Proteomes" id="UP000256304">
    <property type="component" value="Unassembled WGS sequence"/>
</dbReference>
<dbReference type="PROSITE" id="PS51186">
    <property type="entry name" value="GNAT"/>
    <property type="match status" value="1"/>
</dbReference>
<evidence type="ECO:0000259" key="3">
    <source>
        <dbReference type="PROSITE" id="PS51186"/>
    </source>
</evidence>
<keyword evidence="1 4" id="KW-0808">Transferase</keyword>
<gene>
    <name evidence="4" type="ORF">A8990_118109</name>
</gene>
<dbReference type="Pfam" id="PF00583">
    <property type="entry name" value="Acetyltransf_1"/>
    <property type="match status" value="1"/>
</dbReference>
<feature type="domain" description="N-acetyltransferase" evidence="3">
    <location>
        <begin position="4"/>
        <end position="164"/>
    </location>
</feature>
<evidence type="ECO:0000313" key="5">
    <source>
        <dbReference type="Proteomes" id="UP000256304"/>
    </source>
</evidence>
<dbReference type="InterPro" id="IPR016181">
    <property type="entry name" value="Acyl_CoA_acyltransferase"/>
</dbReference>